<organism evidence="2 3">
    <name type="scientific">Rugamonas fusca</name>
    <dbReference type="NCBI Taxonomy" id="2758568"/>
    <lineage>
        <taxon>Bacteria</taxon>
        <taxon>Pseudomonadati</taxon>
        <taxon>Pseudomonadota</taxon>
        <taxon>Betaproteobacteria</taxon>
        <taxon>Burkholderiales</taxon>
        <taxon>Oxalobacteraceae</taxon>
        <taxon>Telluria group</taxon>
        <taxon>Rugamonas</taxon>
    </lineage>
</organism>
<feature type="signal peptide" evidence="1">
    <location>
        <begin position="1"/>
        <end position="31"/>
    </location>
</feature>
<keyword evidence="3" id="KW-1185">Reference proteome</keyword>
<keyword evidence="1" id="KW-0732">Signal</keyword>
<evidence type="ECO:0000256" key="1">
    <source>
        <dbReference type="SAM" id="SignalP"/>
    </source>
</evidence>
<dbReference type="Gene3D" id="3.40.190.10">
    <property type="entry name" value="Periplasmic binding protein-like II"/>
    <property type="match status" value="2"/>
</dbReference>
<feature type="chain" id="PRO_5031256003" evidence="1">
    <location>
        <begin position="32"/>
        <end position="307"/>
    </location>
</feature>
<name>A0A7W2EI15_9BURK</name>
<dbReference type="EMBL" id="JACEZS010000009">
    <property type="protein sequence ID" value="MBA5606145.1"/>
    <property type="molecule type" value="Genomic_DNA"/>
</dbReference>
<evidence type="ECO:0000313" key="3">
    <source>
        <dbReference type="Proteomes" id="UP000566711"/>
    </source>
</evidence>
<protein>
    <submittedName>
        <fullName evidence="2">Transporter substrate-binding domain-containing protein</fullName>
    </submittedName>
</protein>
<dbReference type="SUPFAM" id="SSF53850">
    <property type="entry name" value="Periplasmic binding protein-like II"/>
    <property type="match status" value="1"/>
</dbReference>
<evidence type="ECO:0000313" key="2">
    <source>
        <dbReference type="EMBL" id="MBA5606145.1"/>
    </source>
</evidence>
<dbReference type="AlphaFoldDB" id="A0A7W2EI15"/>
<sequence length="307" mass="33598">MRAHGLPVVSRGMLARLAAAACAALAAPALAATILFPRPLLENDPQTDYPVALLRLALEKSATPYELKFAPVVMTQDRVLLEIAKGDGGVDIIATMTSQERESKMLAVRIPIDKGLYGWRIPLVRGDRQELFAGVRDLAGLRKLRSGQGHDWPDTGILRGNGVPVSANSSYEALFSMLSAGRIDYFPRAVIEIGPEAAAHPGLAIDRYIAIHYPTALYYFVNRNNVQLADAVKRGLEAAIADGSFERLFNQRFGAALRAARLDQRRVIELVNPLLPDGLPQEHREWWLAPAAAPHARPGARAQRRAH</sequence>
<reference evidence="2 3" key="1">
    <citation type="submission" date="2020-07" db="EMBL/GenBank/DDBJ databases">
        <title>Novel species isolated from subtropical streams in China.</title>
        <authorList>
            <person name="Lu H."/>
        </authorList>
    </citation>
    <scope>NUCLEOTIDE SEQUENCE [LARGE SCALE GENOMIC DNA]</scope>
    <source>
        <strain evidence="2 3">FT3S</strain>
    </source>
</reference>
<dbReference type="RefSeq" id="WP_182217918.1">
    <property type="nucleotide sequence ID" value="NZ_JACEZS010000009.1"/>
</dbReference>
<proteinExistence type="predicted"/>
<dbReference type="Proteomes" id="UP000566711">
    <property type="component" value="Unassembled WGS sequence"/>
</dbReference>
<gene>
    <name evidence="2" type="ORF">H3H36_12345</name>
</gene>
<accession>A0A7W2EI15</accession>
<comment type="caution">
    <text evidence="2">The sequence shown here is derived from an EMBL/GenBank/DDBJ whole genome shotgun (WGS) entry which is preliminary data.</text>
</comment>